<proteinExistence type="predicted"/>
<dbReference type="Proteomes" id="UP000479526">
    <property type="component" value="Unassembled WGS sequence"/>
</dbReference>
<dbReference type="EMBL" id="WXEW01000007">
    <property type="protein sequence ID" value="NAS24847.1"/>
    <property type="molecule type" value="Genomic_DNA"/>
</dbReference>
<dbReference type="RefSeq" id="WP_161481977.1">
    <property type="nucleotide sequence ID" value="NZ_WXEW01000007.1"/>
</dbReference>
<comment type="caution">
    <text evidence="1">The sequence shown here is derived from an EMBL/GenBank/DDBJ whole genome shotgun (WGS) entry which is preliminary data.</text>
</comment>
<reference evidence="1 2" key="1">
    <citation type="submission" date="2020-01" db="EMBL/GenBank/DDBJ databases">
        <title>Herbidospora sp. NEAU-GS84 nov., a novel actinomycete isolated from soil.</title>
        <authorList>
            <person name="Han L."/>
        </authorList>
    </citation>
    <scope>NUCLEOTIDE SEQUENCE [LARGE SCALE GENOMIC DNA]</scope>
    <source>
        <strain evidence="1 2">NEAU-GS84</strain>
    </source>
</reference>
<organism evidence="1 2">
    <name type="scientific">Herbidospora solisilvae</name>
    <dbReference type="NCBI Taxonomy" id="2696284"/>
    <lineage>
        <taxon>Bacteria</taxon>
        <taxon>Bacillati</taxon>
        <taxon>Actinomycetota</taxon>
        <taxon>Actinomycetes</taxon>
        <taxon>Streptosporangiales</taxon>
        <taxon>Streptosporangiaceae</taxon>
        <taxon>Herbidospora</taxon>
    </lineage>
</organism>
<name>A0A7C9J4Z2_9ACTN</name>
<accession>A0A7C9J4Z2</accession>
<evidence type="ECO:0000313" key="1">
    <source>
        <dbReference type="EMBL" id="NAS24847.1"/>
    </source>
</evidence>
<keyword evidence="2" id="KW-1185">Reference proteome</keyword>
<protein>
    <submittedName>
        <fullName evidence="1">Uncharacterized protein</fullName>
    </submittedName>
</protein>
<dbReference type="AlphaFoldDB" id="A0A7C9J4Z2"/>
<sequence length="135" mass="14757">MNAAARLRWRVAGGVLTTAILVFGAAGFATAALDEPGVPMALVDTRTTETVRDEYLLYAQRFVLVDRSGPAVTIHVQHGAGDRVIIERETTWARDRPDQSQSWDGQTLVIDSGGCMGCSVSYRITVPEHTEVVRR</sequence>
<gene>
    <name evidence="1" type="ORF">GT755_24565</name>
</gene>
<evidence type="ECO:0000313" key="2">
    <source>
        <dbReference type="Proteomes" id="UP000479526"/>
    </source>
</evidence>